<feature type="domain" description="Calcineurin-like phosphoesterase" evidence="1">
    <location>
        <begin position="3"/>
        <end position="206"/>
    </location>
</feature>
<protein>
    <recommendedName>
        <fullName evidence="1">Calcineurin-like phosphoesterase domain-containing protein</fullName>
    </recommendedName>
</protein>
<dbReference type="EMBL" id="CACVAW010000056">
    <property type="protein sequence ID" value="CAA6813559.1"/>
    <property type="molecule type" value="Genomic_DNA"/>
</dbReference>
<dbReference type="InterPro" id="IPR004843">
    <property type="entry name" value="Calcineurin-like_PHP"/>
</dbReference>
<dbReference type="InterPro" id="IPR029052">
    <property type="entry name" value="Metallo-depent_PP-like"/>
</dbReference>
<dbReference type="SUPFAM" id="SSF56300">
    <property type="entry name" value="Metallo-dependent phosphatases"/>
    <property type="match status" value="1"/>
</dbReference>
<dbReference type="PANTHER" id="PTHR42850:SF4">
    <property type="entry name" value="ZINC-DEPENDENT ENDOPOLYPHOSPHATASE"/>
    <property type="match status" value="1"/>
</dbReference>
<dbReference type="Pfam" id="PF00149">
    <property type="entry name" value="Metallophos"/>
    <property type="match status" value="1"/>
</dbReference>
<gene>
    <name evidence="2" type="ORF">HELGO_WM22798</name>
</gene>
<organism evidence="2">
    <name type="scientific">uncultured Campylobacterales bacterium</name>
    <dbReference type="NCBI Taxonomy" id="352960"/>
    <lineage>
        <taxon>Bacteria</taxon>
        <taxon>Pseudomonadati</taxon>
        <taxon>Campylobacterota</taxon>
        <taxon>Epsilonproteobacteria</taxon>
        <taxon>Campylobacterales</taxon>
        <taxon>environmental samples</taxon>
    </lineage>
</organism>
<name>A0A6S6SSQ5_9BACT</name>
<dbReference type="GO" id="GO:0000298">
    <property type="term" value="F:endopolyphosphatase activity"/>
    <property type="evidence" value="ECO:0007669"/>
    <property type="project" value="TreeGrafter"/>
</dbReference>
<dbReference type="PANTHER" id="PTHR42850">
    <property type="entry name" value="METALLOPHOSPHOESTERASE"/>
    <property type="match status" value="1"/>
</dbReference>
<dbReference type="GO" id="GO:0005737">
    <property type="term" value="C:cytoplasm"/>
    <property type="evidence" value="ECO:0007669"/>
    <property type="project" value="TreeGrafter"/>
</dbReference>
<evidence type="ECO:0000313" key="2">
    <source>
        <dbReference type="EMBL" id="CAA6813559.1"/>
    </source>
</evidence>
<dbReference type="GO" id="GO:0016791">
    <property type="term" value="F:phosphatase activity"/>
    <property type="evidence" value="ECO:0007669"/>
    <property type="project" value="TreeGrafter"/>
</dbReference>
<evidence type="ECO:0000259" key="1">
    <source>
        <dbReference type="Pfam" id="PF00149"/>
    </source>
</evidence>
<reference evidence="2" key="1">
    <citation type="submission" date="2020-01" db="EMBL/GenBank/DDBJ databases">
        <authorList>
            <person name="Meier V. D."/>
            <person name="Meier V D."/>
        </authorList>
    </citation>
    <scope>NUCLEOTIDE SEQUENCE</scope>
    <source>
        <strain evidence="2">HLG_WM_MAG_12</strain>
    </source>
</reference>
<dbReference type="Gene3D" id="3.60.21.10">
    <property type="match status" value="1"/>
</dbReference>
<sequence length="230" mass="26914">MQKLIVYGDIHGCYDEIKSLRENINPQENDIEVCVGDIITKGKDSIKTLRYIQEYDIKSVLGNHEDKIIRYLQHEKLKNQNPITLDEDEKNILKDLNSKDIDFLITMPLFMKFKNITILHGGLHNSYDLHNLNKKEKTKILRMRYLDKNHNFVTLGKENDDSIFWADVYDGNQGFVVYGHQRFKEARINKYTIGIDTGCVYNNKLSAIVFELKGQNFIKHSIISFDKIIK</sequence>
<dbReference type="AlphaFoldDB" id="A0A6S6SSQ5"/>
<dbReference type="GO" id="GO:0006798">
    <property type="term" value="P:polyphosphate catabolic process"/>
    <property type="evidence" value="ECO:0007669"/>
    <property type="project" value="TreeGrafter"/>
</dbReference>
<proteinExistence type="predicted"/>
<dbReference type="InterPro" id="IPR050126">
    <property type="entry name" value="Ap4A_hydrolase"/>
</dbReference>
<accession>A0A6S6SSQ5</accession>